<accession>A0A1H0Y1K4</accession>
<proteinExistence type="predicted"/>
<name>A0A1H0Y1K4_9LACT</name>
<protein>
    <submittedName>
        <fullName evidence="1">Uncharacterized protein</fullName>
    </submittedName>
</protein>
<keyword evidence="2" id="KW-1185">Reference proteome</keyword>
<organism evidence="1 2">
    <name type="scientific">Carnobacterium viridans</name>
    <dbReference type="NCBI Taxonomy" id="174587"/>
    <lineage>
        <taxon>Bacteria</taxon>
        <taxon>Bacillati</taxon>
        <taxon>Bacillota</taxon>
        <taxon>Bacilli</taxon>
        <taxon>Lactobacillales</taxon>
        <taxon>Carnobacteriaceae</taxon>
        <taxon>Carnobacterium</taxon>
    </lineage>
</organism>
<dbReference type="AlphaFoldDB" id="A0A1H0Y1K4"/>
<dbReference type="Proteomes" id="UP000199481">
    <property type="component" value="Unassembled WGS sequence"/>
</dbReference>
<dbReference type="RefSeq" id="WP_226776651.1">
    <property type="nucleotide sequence ID" value="NZ_CP084916.1"/>
</dbReference>
<evidence type="ECO:0000313" key="1">
    <source>
        <dbReference type="EMBL" id="SDQ08980.1"/>
    </source>
</evidence>
<gene>
    <name evidence="1" type="ORF">SAMN04487752_0638</name>
</gene>
<evidence type="ECO:0000313" key="2">
    <source>
        <dbReference type="Proteomes" id="UP000199481"/>
    </source>
</evidence>
<sequence>MNDMLSFEEKKAIFDSYEELTATKVSMNRLNYHFKDSAVPKTMAVRFLHPNGNALIYAGYLPKEETDKGYISVRDEDEATIRSLVDQAIAHLKKTADGYEEGYSELWFDNNGDVLRLVYDNPTWVVTLPNDQVEGVFHSKDAAEGYLMDEEFFQG</sequence>
<reference evidence="2" key="1">
    <citation type="submission" date="2016-10" db="EMBL/GenBank/DDBJ databases">
        <authorList>
            <person name="Varghese N."/>
            <person name="Submissions S."/>
        </authorList>
    </citation>
    <scope>NUCLEOTIDE SEQUENCE [LARGE SCALE GENOMIC DNA]</scope>
    <source>
        <strain evidence="2">MPL-11</strain>
    </source>
</reference>
<dbReference type="EMBL" id="FNJW01000008">
    <property type="protein sequence ID" value="SDQ08980.1"/>
    <property type="molecule type" value="Genomic_DNA"/>
</dbReference>